<dbReference type="Gene3D" id="3.60.130.30">
    <property type="match status" value="1"/>
</dbReference>
<dbReference type="Proteomes" id="UP001221142">
    <property type="component" value="Unassembled WGS sequence"/>
</dbReference>
<protein>
    <submittedName>
        <fullName evidence="2">Uncharacterized protein</fullName>
    </submittedName>
</protein>
<keyword evidence="3" id="KW-1185">Reference proteome</keyword>
<evidence type="ECO:0000313" key="2">
    <source>
        <dbReference type="EMBL" id="KAJ7624754.1"/>
    </source>
</evidence>
<organism evidence="2 3">
    <name type="scientific">Roridomyces roridus</name>
    <dbReference type="NCBI Taxonomy" id="1738132"/>
    <lineage>
        <taxon>Eukaryota</taxon>
        <taxon>Fungi</taxon>
        <taxon>Dikarya</taxon>
        <taxon>Basidiomycota</taxon>
        <taxon>Agaricomycotina</taxon>
        <taxon>Agaricomycetes</taxon>
        <taxon>Agaricomycetidae</taxon>
        <taxon>Agaricales</taxon>
        <taxon>Marasmiineae</taxon>
        <taxon>Mycenaceae</taxon>
        <taxon>Roridomyces</taxon>
    </lineage>
</organism>
<gene>
    <name evidence="2" type="ORF">FB45DRAFT_751782</name>
</gene>
<accession>A0AAD7BMA6</accession>
<proteinExistence type="predicted"/>
<name>A0AAD7BMA6_9AGAR</name>
<evidence type="ECO:0000256" key="1">
    <source>
        <dbReference type="SAM" id="MobiDB-lite"/>
    </source>
</evidence>
<dbReference type="AlphaFoldDB" id="A0AAD7BMA6"/>
<comment type="caution">
    <text evidence="2">The sequence shown here is derived from an EMBL/GenBank/DDBJ whole genome shotgun (WGS) entry which is preliminary data.</text>
</comment>
<feature type="region of interest" description="Disordered" evidence="1">
    <location>
        <begin position="297"/>
        <end position="333"/>
    </location>
</feature>
<reference evidence="2" key="1">
    <citation type="submission" date="2023-03" db="EMBL/GenBank/DDBJ databases">
        <title>Massive genome expansion in bonnet fungi (Mycena s.s.) driven by repeated elements and novel gene families across ecological guilds.</title>
        <authorList>
            <consortium name="Lawrence Berkeley National Laboratory"/>
            <person name="Harder C.B."/>
            <person name="Miyauchi S."/>
            <person name="Viragh M."/>
            <person name="Kuo A."/>
            <person name="Thoen E."/>
            <person name="Andreopoulos B."/>
            <person name="Lu D."/>
            <person name="Skrede I."/>
            <person name="Drula E."/>
            <person name="Henrissat B."/>
            <person name="Morin E."/>
            <person name="Kohler A."/>
            <person name="Barry K."/>
            <person name="LaButti K."/>
            <person name="Morin E."/>
            <person name="Salamov A."/>
            <person name="Lipzen A."/>
            <person name="Mereny Z."/>
            <person name="Hegedus B."/>
            <person name="Baldrian P."/>
            <person name="Stursova M."/>
            <person name="Weitz H."/>
            <person name="Taylor A."/>
            <person name="Grigoriev I.V."/>
            <person name="Nagy L.G."/>
            <person name="Martin F."/>
            <person name="Kauserud H."/>
        </authorList>
    </citation>
    <scope>NUCLEOTIDE SEQUENCE</scope>
    <source>
        <strain evidence="2">9284</strain>
    </source>
</reference>
<feature type="compositionally biased region" description="Acidic residues" evidence="1">
    <location>
        <begin position="299"/>
        <end position="322"/>
    </location>
</feature>
<sequence>LVDRTGYIIGVLVAPPLPGEKWRTVREKAADKLREARERMSFPEAAYEHRRSFDDDAGFPTHTDGYAFGGGMGSVGNVKCSSTHNAQVMDEVRADPNVRRMATYPIPPFQALCHPIFSDYRSNQHDLLHHHPGLKRGFPRSPFAATTFNLGPFSVSPPHADRGNKADGFCLIGAPSTFDADKGGHIVLWDYNLIIRFPAGYSVLIPSAVVTHSNTPIQAGEERFSIIQYSAGGLFRWVANGFQSDLAWEATATEEDRAQREEARQARWKNALTKFSLWKDVKVGNYTGRTRVEVWAEAEPGEMSDLTDIESEGEEGDGEDEREERFPKKVRLA</sequence>
<feature type="non-terminal residue" evidence="2">
    <location>
        <position position="333"/>
    </location>
</feature>
<evidence type="ECO:0000313" key="3">
    <source>
        <dbReference type="Proteomes" id="UP001221142"/>
    </source>
</evidence>
<dbReference type="EMBL" id="JARKIF010000013">
    <property type="protein sequence ID" value="KAJ7624754.1"/>
    <property type="molecule type" value="Genomic_DNA"/>
</dbReference>